<reference evidence="7 8" key="1">
    <citation type="submission" date="2016-09" db="EMBL/GenBank/DDBJ databases">
        <title>The draft genome of Dichanthelium oligosanthes: A C3 panicoid grass species.</title>
        <authorList>
            <person name="Studer A.J."/>
            <person name="Schnable J.C."/>
            <person name="Brutnell T.P."/>
        </authorList>
    </citation>
    <scope>NUCLEOTIDE SEQUENCE [LARGE SCALE GENOMIC DNA]</scope>
    <source>
        <strain evidence="8">cv. Kellogg 1175</strain>
        <tissue evidence="7">Leaf</tissue>
    </source>
</reference>
<dbReference type="STRING" id="888268.A0A1E5WI98"/>
<evidence type="ECO:0000256" key="3">
    <source>
        <dbReference type="ARBA" id="ARBA00022777"/>
    </source>
</evidence>
<feature type="region of interest" description="Disordered" evidence="5">
    <location>
        <begin position="479"/>
        <end position="566"/>
    </location>
</feature>
<dbReference type="SUPFAM" id="SSF111331">
    <property type="entry name" value="NAD kinase/diacylglycerol kinase-like"/>
    <property type="match status" value="1"/>
</dbReference>
<evidence type="ECO:0000256" key="2">
    <source>
        <dbReference type="ARBA" id="ARBA00022741"/>
    </source>
</evidence>
<feature type="compositionally biased region" description="Polar residues" evidence="5">
    <location>
        <begin position="28"/>
        <end position="51"/>
    </location>
</feature>
<gene>
    <name evidence="7" type="ORF">BAE44_0001848</name>
</gene>
<feature type="domain" description="DAGKc" evidence="6">
    <location>
        <begin position="271"/>
        <end position="334"/>
    </location>
</feature>
<dbReference type="EMBL" id="LWDX02006653">
    <property type="protein sequence ID" value="OEL37129.1"/>
    <property type="molecule type" value="Genomic_DNA"/>
</dbReference>
<dbReference type="AlphaFoldDB" id="A0A1E5WI98"/>
<dbReference type="PROSITE" id="PS50146">
    <property type="entry name" value="DAGK"/>
    <property type="match status" value="2"/>
</dbReference>
<dbReference type="Pfam" id="PF00781">
    <property type="entry name" value="DAGK_cat"/>
    <property type="match status" value="1"/>
</dbReference>
<proteinExistence type="predicted"/>
<dbReference type="Gene3D" id="3.40.50.10330">
    <property type="entry name" value="Probable inorganic polyphosphate/atp-NAD kinase, domain 1"/>
    <property type="match status" value="1"/>
</dbReference>
<keyword evidence="8" id="KW-1185">Reference proteome</keyword>
<dbReference type="GO" id="GO:0016020">
    <property type="term" value="C:membrane"/>
    <property type="evidence" value="ECO:0007669"/>
    <property type="project" value="GOC"/>
</dbReference>
<dbReference type="PANTHER" id="PTHR12358:SF111">
    <property type="entry name" value="CERAMIDE KINASE, ISOFORM A"/>
    <property type="match status" value="1"/>
</dbReference>
<feature type="compositionally biased region" description="Polar residues" evidence="5">
    <location>
        <begin position="519"/>
        <end position="530"/>
    </location>
</feature>
<name>A0A1E5WI98_9POAL</name>
<evidence type="ECO:0000259" key="6">
    <source>
        <dbReference type="PROSITE" id="PS50146"/>
    </source>
</evidence>
<keyword evidence="4" id="KW-0067">ATP-binding</keyword>
<comment type="caution">
    <text evidence="7">The sequence shown here is derived from an EMBL/GenBank/DDBJ whole genome shotgun (WGS) entry which is preliminary data.</text>
</comment>
<feature type="region of interest" description="Disordered" evidence="5">
    <location>
        <begin position="1"/>
        <end position="67"/>
    </location>
</feature>
<organism evidence="7 8">
    <name type="scientific">Dichanthelium oligosanthes</name>
    <dbReference type="NCBI Taxonomy" id="888268"/>
    <lineage>
        <taxon>Eukaryota</taxon>
        <taxon>Viridiplantae</taxon>
        <taxon>Streptophyta</taxon>
        <taxon>Embryophyta</taxon>
        <taxon>Tracheophyta</taxon>
        <taxon>Spermatophyta</taxon>
        <taxon>Magnoliopsida</taxon>
        <taxon>Liliopsida</taxon>
        <taxon>Poales</taxon>
        <taxon>Poaceae</taxon>
        <taxon>PACMAD clade</taxon>
        <taxon>Panicoideae</taxon>
        <taxon>Panicodae</taxon>
        <taxon>Paniceae</taxon>
        <taxon>Dichantheliinae</taxon>
        <taxon>Dichanthelium</taxon>
    </lineage>
</organism>
<keyword evidence="2" id="KW-0547">Nucleotide-binding</keyword>
<dbReference type="InterPro" id="IPR016064">
    <property type="entry name" value="NAD/diacylglycerol_kinase_sf"/>
</dbReference>
<feature type="domain" description="DAGKc" evidence="6">
    <location>
        <begin position="228"/>
        <end position="259"/>
    </location>
</feature>
<dbReference type="Gene3D" id="2.60.200.40">
    <property type="match status" value="1"/>
</dbReference>
<dbReference type="PANTHER" id="PTHR12358">
    <property type="entry name" value="SPHINGOSINE KINASE"/>
    <property type="match status" value="1"/>
</dbReference>
<dbReference type="InterPro" id="IPR001206">
    <property type="entry name" value="Diacylglycerol_kinase_cat_dom"/>
</dbReference>
<dbReference type="InterPro" id="IPR050187">
    <property type="entry name" value="Lipid_Phosphate_FormReg"/>
</dbReference>
<dbReference type="Pfam" id="PF19279">
    <property type="entry name" value="YegS_C"/>
    <property type="match status" value="1"/>
</dbReference>
<sequence length="722" mass="80231">MQKSDHQEQNLTSPRGLIHKIFRRTNSRRSPTAAEQQTSPVSLETSNSIFSKQKDPDDVINDPEKATTHSIRIEDEKSDLLGYEVYSGKLTLDNKATSASSEQSVSGSSGNCFDARLSTEALIWGSNILKLEDIVSVSYHSGLRHFTVHSCPLEKRSSGLSYFMKPRRTQKDLKFLSTSPHEAFRWVNSFADQQCYVNLLPHPMASSKKHSSELIPFDAMLDPYVKCRSPPKILVILNPRSGHGRSSKVFHGKVEPIFKVCLADNQFIVQVLNGLLCRDDQNVAASVPIGIIPAGSDNSLVWTVLGVKDPISAALSIVRGGLTPIDVFSVEWIQSGTMHYGTTVSYFGFVSDVLELSEKYQKRFGPLRYFVAGFLKFLCLPKYNFELEYLPISDVNGAEHKILIGQEKVDASDLYDDVVWRSRAECLPRASSLSSIDSIMSTGIMSGAELEVCSPRANNEPSELVRALDPKSKRLSLGRTSTFKEPEEVLHPQSHGTSTPSWRRSKSKSRTEKAWPGLSATNDAKSSRVNTAHDKEDTSSTISDPGPVWDSGPKWDAEPKWDNQPNWEPETPIELHSPREDIELGLTKELVPSLDERWTVRKGRYLGVLVCNHSCKTVQSLSSQVVAPKAEYDDNCLDLLLVGGSGRLRLLRFLVLLQFGKHISLPNVEYVKVKSVRLKAGPNTHDGCGIDGELLHVKGQVRCSLLPQQCQLIGRPVKNPVQ</sequence>
<accession>A0A1E5WI98</accession>
<keyword evidence="3 7" id="KW-0418">Kinase</keyword>
<evidence type="ECO:0000313" key="8">
    <source>
        <dbReference type="Proteomes" id="UP000095767"/>
    </source>
</evidence>
<dbReference type="GO" id="GO:0005524">
    <property type="term" value="F:ATP binding"/>
    <property type="evidence" value="ECO:0007669"/>
    <property type="project" value="UniProtKB-KW"/>
</dbReference>
<feature type="compositionally biased region" description="Basic and acidic residues" evidence="5">
    <location>
        <begin position="52"/>
        <end position="67"/>
    </location>
</feature>
<dbReference type="InterPro" id="IPR045540">
    <property type="entry name" value="YegS/DAGK_C"/>
</dbReference>
<keyword evidence="1" id="KW-0808">Transferase</keyword>
<dbReference type="GO" id="GO:0001729">
    <property type="term" value="F:ceramide kinase activity"/>
    <property type="evidence" value="ECO:0007669"/>
    <property type="project" value="TreeGrafter"/>
</dbReference>
<feature type="compositionally biased region" description="Basic residues" evidence="5">
    <location>
        <begin position="17"/>
        <end position="27"/>
    </location>
</feature>
<evidence type="ECO:0000256" key="5">
    <source>
        <dbReference type="SAM" id="MobiDB-lite"/>
    </source>
</evidence>
<evidence type="ECO:0000256" key="1">
    <source>
        <dbReference type="ARBA" id="ARBA00022679"/>
    </source>
</evidence>
<protein>
    <submittedName>
        <fullName evidence="7">Sphingoid long-chain bases kinase 1</fullName>
    </submittedName>
</protein>
<dbReference type="OrthoDB" id="3853857at2759"/>
<evidence type="ECO:0000256" key="4">
    <source>
        <dbReference type="ARBA" id="ARBA00022840"/>
    </source>
</evidence>
<dbReference type="GO" id="GO:0006672">
    <property type="term" value="P:ceramide metabolic process"/>
    <property type="evidence" value="ECO:0007669"/>
    <property type="project" value="TreeGrafter"/>
</dbReference>
<dbReference type="Proteomes" id="UP000095767">
    <property type="component" value="Unassembled WGS sequence"/>
</dbReference>
<evidence type="ECO:0000313" key="7">
    <source>
        <dbReference type="EMBL" id="OEL37129.1"/>
    </source>
</evidence>
<dbReference type="InterPro" id="IPR017438">
    <property type="entry name" value="ATP-NAD_kinase_N"/>
</dbReference>